<dbReference type="AlphaFoldDB" id="A0A256VPZ1"/>
<evidence type="ECO:0000313" key="2">
    <source>
        <dbReference type="EMBL" id="OYT05280.1"/>
    </source>
</evidence>
<keyword evidence="2" id="KW-0489">Methyltransferase</keyword>
<feature type="domain" description="Type III restriction/modification enzyme methylation subunit" evidence="1">
    <location>
        <begin position="44"/>
        <end position="97"/>
    </location>
</feature>
<name>A0A256VPZ1_LIMRT</name>
<dbReference type="Pfam" id="PF12564">
    <property type="entry name" value="TypeIII_RM_meth"/>
    <property type="match status" value="1"/>
</dbReference>
<dbReference type="InterPro" id="IPR022221">
    <property type="entry name" value="TypeIII_RM_meth"/>
</dbReference>
<accession>A0A256VPZ1</accession>
<evidence type="ECO:0000313" key="3">
    <source>
        <dbReference type="Proteomes" id="UP000216122"/>
    </source>
</evidence>
<keyword evidence="2" id="KW-0808">Transferase</keyword>
<reference evidence="3" key="1">
    <citation type="submission" date="2017-05" db="EMBL/GenBank/DDBJ databases">
        <authorList>
            <person name="Lin X.B."/>
            <person name="Stothard P."/>
            <person name="Tasseva G."/>
            <person name="Walter J."/>
        </authorList>
    </citation>
    <scope>NUCLEOTIDE SEQUENCE [LARGE SCALE GENOMIC DNA]</scope>
    <source>
        <strain evidence="3">103v</strain>
    </source>
</reference>
<proteinExistence type="predicted"/>
<dbReference type="GO" id="GO:0032259">
    <property type="term" value="P:methylation"/>
    <property type="evidence" value="ECO:0007669"/>
    <property type="project" value="UniProtKB-KW"/>
</dbReference>
<evidence type="ECO:0000259" key="1">
    <source>
        <dbReference type="Pfam" id="PF12564"/>
    </source>
</evidence>
<sequence>MQIETKMMEQVKTVLQKFGMKYITENGALKRSAVINDLDKYDYDLMTALLSNKLIHDEYTELITNTEVFKLNQFINMFEYKEFWEDSFTKYANRIGLTSDGKFISDSSDVVLDFPYKDTVLKAGMSKEDADSKLGGG</sequence>
<gene>
    <name evidence="2" type="ORF">CBG21_00550</name>
</gene>
<organism evidence="2 3">
    <name type="scientific">Limosilactobacillus reuteri</name>
    <name type="common">Lactobacillus reuteri</name>
    <dbReference type="NCBI Taxonomy" id="1598"/>
    <lineage>
        <taxon>Bacteria</taxon>
        <taxon>Bacillati</taxon>
        <taxon>Bacillota</taxon>
        <taxon>Bacilli</taxon>
        <taxon>Lactobacillales</taxon>
        <taxon>Lactobacillaceae</taxon>
        <taxon>Limosilactobacillus</taxon>
    </lineage>
</organism>
<protein>
    <submittedName>
        <fullName evidence="2">DNA methyltransferase</fullName>
    </submittedName>
</protein>
<dbReference type="Proteomes" id="UP000216122">
    <property type="component" value="Unassembled WGS sequence"/>
</dbReference>
<dbReference type="EMBL" id="NGQC01000013">
    <property type="protein sequence ID" value="OYT05280.1"/>
    <property type="molecule type" value="Genomic_DNA"/>
</dbReference>
<dbReference type="GO" id="GO:0008168">
    <property type="term" value="F:methyltransferase activity"/>
    <property type="evidence" value="ECO:0007669"/>
    <property type="project" value="UniProtKB-KW"/>
</dbReference>
<reference evidence="2 3" key="2">
    <citation type="submission" date="2017-09" db="EMBL/GenBank/DDBJ databases">
        <title>Tripartite evolution among Lactobacillus johnsonii, Lactobacillus taiwanensis, Lactobacillus reuteri and their rodent host.</title>
        <authorList>
            <person name="Wang T."/>
            <person name="Knowles S."/>
            <person name="Cheng C."/>
        </authorList>
    </citation>
    <scope>NUCLEOTIDE SEQUENCE [LARGE SCALE GENOMIC DNA]</scope>
    <source>
        <strain evidence="2 3">103v</strain>
    </source>
</reference>
<comment type="caution">
    <text evidence="2">The sequence shown here is derived from an EMBL/GenBank/DDBJ whole genome shotgun (WGS) entry which is preliminary data.</text>
</comment>